<dbReference type="Proteomes" id="UP000036938">
    <property type="component" value="Unassembled WGS sequence"/>
</dbReference>
<evidence type="ECO:0000313" key="2">
    <source>
        <dbReference type="EMBL" id="KNG91868.1"/>
    </source>
</evidence>
<dbReference type="AlphaFoldDB" id="A0A0L1JKD5"/>
<keyword evidence="3" id="KW-1185">Reference proteome</keyword>
<feature type="transmembrane region" description="Helical" evidence="1">
    <location>
        <begin position="234"/>
        <end position="259"/>
    </location>
</feature>
<protein>
    <submittedName>
        <fullName evidence="2">Uncharacterized protein</fullName>
    </submittedName>
</protein>
<proteinExistence type="predicted"/>
<gene>
    <name evidence="2" type="ORF">ATO11_20330</name>
</gene>
<dbReference type="STRING" id="1317121.ATO11_20330"/>
<reference evidence="2 3" key="1">
    <citation type="journal article" date="2015" name="Int. J. Syst. Evol. Microbiol.">
        <title>Aestuariivita atlantica sp. nov., isolated from deep sea sediment of the Atlantic Ocean.</title>
        <authorList>
            <person name="Li G."/>
            <person name="Lai Q."/>
            <person name="Du Y."/>
            <person name="Liu X."/>
            <person name="Sun F."/>
            <person name="Shao Z."/>
        </authorList>
    </citation>
    <scope>NUCLEOTIDE SEQUENCE [LARGE SCALE GENOMIC DNA]</scope>
    <source>
        <strain evidence="2 3">22II-S11-z3</strain>
    </source>
</reference>
<keyword evidence="1" id="KW-1133">Transmembrane helix</keyword>
<sequence length="335" mass="35464">MLGETQGDLHVSGFDVKMSADVVEDAYAAGATVTISGSVDKDLSVAGFTVRLEPSARVGENARLMAATLNIEAPIAGSLAATGRDVYLNAAVTGDARIFAKSLRFGPDARVDGQLIYSTEDKLDVPTTVASPDRVRFEQVDTGRVWDELDNIREMPILPTMASMLFGFLITLLFFVVLGAIALGFFPKRLETMRMSVSDAFGQTAILGVVGLSLLFGAVPVVALTIVGLPLVPIILLLIVATWTLSYALGAYAIATRLWFGLGGDADPGMLIRLVILAAAIVAIALLNFIPFVGWVVNYTLVLLGLGAITRLVFGAMVGSPEPALDVDMRETEAS</sequence>
<accession>A0A0L1JKD5</accession>
<evidence type="ECO:0000256" key="1">
    <source>
        <dbReference type="SAM" id="Phobius"/>
    </source>
</evidence>
<keyword evidence="1" id="KW-0812">Transmembrane</keyword>
<dbReference type="EMBL" id="AQQZ01000025">
    <property type="protein sequence ID" value="KNG91868.1"/>
    <property type="molecule type" value="Genomic_DNA"/>
</dbReference>
<evidence type="ECO:0000313" key="3">
    <source>
        <dbReference type="Proteomes" id="UP000036938"/>
    </source>
</evidence>
<feature type="transmembrane region" description="Helical" evidence="1">
    <location>
        <begin position="206"/>
        <end position="228"/>
    </location>
</feature>
<feature type="transmembrane region" description="Helical" evidence="1">
    <location>
        <begin position="296"/>
        <end position="314"/>
    </location>
</feature>
<feature type="transmembrane region" description="Helical" evidence="1">
    <location>
        <begin position="271"/>
        <end position="290"/>
    </location>
</feature>
<name>A0A0L1JKD5_9RHOB</name>
<feature type="transmembrane region" description="Helical" evidence="1">
    <location>
        <begin position="161"/>
        <end position="186"/>
    </location>
</feature>
<keyword evidence="1" id="KW-0472">Membrane</keyword>
<comment type="caution">
    <text evidence="2">The sequence shown here is derived from an EMBL/GenBank/DDBJ whole genome shotgun (WGS) entry which is preliminary data.</text>
</comment>
<organism evidence="2 3">
    <name type="scientific">Pseudaestuariivita atlantica</name>
    <dbReference type="NCBI Taxonomy" id="1317121"/>
    <lineage>
        <taxon>Bacteria</taxon>
        <taxon>Pseudomonadati</taxon>
        <taxon>Pseudomonadota</taxon>
        <taxon>Alphaproteobacteria</taxon>
        <taxon>Rhodobacterales</taxon>
        <taxon>Paracoccaceae</taxon>
        <taxon>Pseudaestuariivita</taxon>
    </lineage>
</organism>